<evidence type="ECO:0000259" key="2">
    <source>
        <dbReference type="Pfam" id="PF01230"/>
    </source>
</evidence>
<evidence type="ECO:0000313" key="4">
    <source>
        <dbReference type="Proteomes" id="UP000266484"/>
    </source>
</evidence>
<dbReference type="EMBL" id="QWGT01000017">
    <property type="protein sequence ID" value="RIJ53048.1"/>
    <property type="molecule type" value="Genomic_DNA"/>
</dbReference>
<proteinExistence type="predicted"/>
<dbReference type="Pfam" id="PF01230">
    <property type="entry name" value="HIT"/>
    <property type="match status" value="1"/>
</dbReference>
<comment type="caution">
    <text evidence="3">The sequence shown here is derived from an EMBL/GenBank/DDBJ whole genome shotgun (WGS) entry which is preliminary data.</text>
</comment>
<evidence type="ECO:0000256" key="1">
    <source>
        <dbReference type="SAM" id="MobiDB-lite"/>
    </source>
</evidence>
<protein>
    <submittedName>
        <fullName evidence="3">HIT domain-containing protein</fullName>
    </submittedName>
</protein>
<dbReference type="Gene3D" id="3.30.428.10">
    <property type="entry name" value="HIT-like"/>
    <property type="match status" value="1"/>
</dbReference>
<dbReference type="InterPro" id="IPR036265">
    <property type="entry name" value="HIT-like_sf"/>
</dbReference>
<dbReference type="SUPFAM" id="SSF54197">
    <property type="entry name" value="HIT-like"/>
    <property type="match status" value="1"/>
</dbReference>
<feature type="domain" description="HIT" evidence="2">
    <location>
        <begin position="23"/>
        <end position="84"/>
    </location>
</feature>
<name>A0A399TBZ1_9MICO</name>
<keyword evidence="4" id="KW-1185">Reference proteome</keyword>
<reference evidence="3 4" key="1">
    <citation type="submission" date="2018-08" db="EMBL/GenBank/DDBJ databases">
        <title>Genome Sequence of Clavibacter michiganensis Subspecies type strains, and the Atypical Peach-Colored Strains Isolated from Tomato.</title>
        <authorList>
            <person name="Osdaghi E."/>
            <person name="Portier P."/>
            <person name="Briand M."/>
            <person name="Jacques M.-A."/>
        </authorList>
    </citation>
    <scope>NUCLEOTIDE SEQUENCE [LARGE SCALE GENOMIC DNA]</scope>
    <source>
        <strain evidence="3 4">CFBP 8615</strain>
    </source>
</reference>
<accession>A0A399TBZ1</accession>
<dbReference type="OrthoDB" id="9784774at2"/>
<dbReference type="AlphaFoldDB" id="A0A399TBZ1"/>
<sequence>MLPRIGRTDPVPGPFTALPPHAHVASDALAFAIPDANPVSPGHSLVIPRREIATWFGATPEEHAAIAALLSEMEEGLDAELHPDGPMDGPIAGRGQHPAG</sequence>
<evidence type="ECO:0000313" key="3">
    <source>
        <dbReference type="EMBL" id="RIJ53048.1"/>
    </source>
</evidence>
<dbReference type="Proteomes" id="UP000266484">
    <property type="component" value="Unassembled WGS sequence"/>
</dbReference>
<gene>
    <name evidence="3" type="ORF">DZG00_02540</name>
</gene>
<organism evidence="3 4">
    <name type="scientific">Clavibacter lycopersici</name>
    <dbReference type="NCBI Taxonomy" id="2301718"/>
    <lineage>
        <taxon>Bacteria</taxon>
        <taxon>Bacillati</taxon>
        <taxon>Actinomycetota</taxon>
        <taxon>Actinomycetes</taxon>
        <taxon>Micrococcales</taxon>
        <taxon>Microbacteriaceae</taxon>
        <taxon>Clavibacter</taxon>
    </lineage>
</organism>
<dbReference type="InterPro" id="IPR011146">
    <property type="entry name" value="HIT-like"/>
</dbReference>
<feature type="region of interest" description="Disordered" evidence="1">
    <location>
        <begin position="79"/>
        <end position="100"/>
    </location>
</feature>
<dbReference type="GO" id="GO:0003824">
    <property type="term" value="F:catalytic activity"/>
    <property type="evidence" value="ECO:0007669"/>
    <property type="project" value="InterPro"/>
</dbReference>
<dbReference type="RefSeq" id="WP_119382212.1">
    <property type="nucleotide sequence ID" value="NZ_QWGT01000017.1"/>
</dbReference>